<name>A0A329NRL1_9LACT</name>
<evidence type="ECO:0000313" key="4">
    <source>
        <dbReference type="Proteomes" id="UP001069145"/>
    </source>
</evidence>
<evidence type="ECO:0000313" key="2">
    <source>
        <dbReference type="EMBL" id="QPS01539.1"/>
    </source>
</evidence>
<dbReference type="OrthoDB" id="1753036at2"/>
<evidence type="ECO:0000313" key="1">
    <source>
        <dbReference type="EMBL" id="MCY3053233.1"/>
    </source>
</evidence>
<reference evidence="1" key="2">
    <citation type="submission" date="2022-09" db="EMBL/GenBank/DDBJ databases">
        <title>Aerococcus urinae taxonomy study.</title>
        <authorList>
            <person name="Christensen J."/>
            <person name="Senneby E."/>
        </authorList>
    </citation>
    <scope>NUCLEOTIDE SEQUENCE</scope>
    <source>
        <strain evidence="1">NLD-066-U95</strain>
    </source>
</reference>
<dbReference type="InterPro" id="IPR038287">
    <property type="entry name" value="Cse2_sf"/>
</dbReference>
<dbReference type="EMBL" id="JAOTML010000004">
    <property type="protein sequence ID" value="MCY3053233.1"/>
    <property type="molecule type" value="Genomic_DNA"/>
</dbReference>
<dbReference type="Pfam" id="PF09485">
    <property type="entry name" value="CRISPR_Cse2"/>
    <property type="match status" value="1"/>
</dbReference>
<dbReference type="NCBIfam" id="TIGR02548">
    <property type="entry name" value="casB_cse2"/>
    <property type="match status" value="1"/>
</dbReference>
<accession>A0A329NRL1</accession>
<proteinExistence type="predicted"/>
<sequence>MTETKEKQVSVYQVTARMLDDLNRNNGTATSKAYLARLRQSIGKPLSQTVDIWPLLFQYLPEEFLSKSGQTTSEQKAILTTLQLYALYHQGSSIGEARLNSQEKATNIGASLSYLRREKDQRVASDRRFNTLITATDFTELIYYLRQMVKLLKGKSQGQVVINYPRLAEDLYWYLRGYEENVRIRWAQSYYKNREEGVNSDEE</sequence>
<dbReference type="InterPro" id="IPR013382">
    <property type="entry name" value="CRISPR-assoc_prot_Cse2"/>
</dbReference>
<reference evidence="2 3" key="1">
    <citation type="submission" date="2020-12" db="EMBL/GenBank/DDBJ databases">
        <title>FDA dAtabase for Regulatory Grade micrObial Sequences (FDA-ARGOS): Supporting development and validation of Infectious Disease Dx tests.</title>
        <authorList>
            <person name="Sproer C."/>
            <person name="Gronow S."/>
            <person name="Severitt S."/>
            <person name="Schroder I."/>
            <person name="Tallon L."/>
            <person name="Sadzewicz L."/>
            <person name="Zhao X."/>
            <person name="Boylan J."/>
            <person name="Ott S."/>
            <person name="Bowen H."/>
            <person name="Vavikolanu K."/>
            <person name="Mehta A."/>
            <person name="Aluvathingal J."/>
            <person name="Nadendla S."/>
            <person name="Lowell S."/>
            <person name="Myers T."/>
            <person name="Yan Y."/>
            <person name="Sichtig H."/>
        </authorList>
    </citation>
    <scope>NUCLEOTIDE SEQUENCE [LARGE SCALE GENOMIC DNA]</scope>
    <source>
        <strain evidence="2 3">FDAARGOS_911</strain>
    </source>
</reference>
<dbReference type="EMBL" id="CP065662">
    <property type="protein sequence ID" value="QPS01539.1"/>
    <property type="molecule type" value="Genomic_DNA"/>
</dbReference>
<gene>
    <name evidence="2" type="primary">casB</name>
    <name evidence="2" type="ORF">I6G68_00190</name>
    <name evidence="1" type="ORF">ODY43_04435</name>
</gene>
<dbReference type="Gene3D" id="1.10.520.40">
    <property type="entry name" value="CRISPR-associated protein Cse2"/>
    <property type="match status" value="1"/>
</dbReference>
<dbReference type="CDD" id="cd09731">
    <property type="entry name" value="Cse2_I-E"/>
    <property type="match status" value="1"/>
</dbReference>
<dbReference type="RefSeq" id="WP_076340196.1">
    <property type="nucleotide sequence ID" value="NZ_CAJHLF010000001.1"/>
</dbReference>
<dbReference type="GeneID" id="35767644"/>
<evidence type="ECO:0000313" key="3">
    <source>
        <dbReference type="Proteomes" id="UP000594771"/>
    </source>
</evidence>
<dbReference type="AlphaFoldDB" id="A0A329NRL1"/>
<protein>
    <submittedName>
        <fullName evidence="2">Type I-E CRISPR-associated protein Cse2/CasB</fullName>
    </submittedName>
</protein>
<dbReference type="Proteomes" id="UP000594771">
    <property type="component" value="Chromosome"/>
</dbReference>
<dbReference type="Proteomes" id="UP001069145">
    <property type="component" value="Unassembled WGS sequence"/>
</dbReference>
<keyword evidence="4" id="KW-1185">Reference proteome</keyword>
<organism evidence="2 3">
    <name type="scientific">Aerococcus urinae</name>
    <dbReference type="NCBI Taxonomy" id="1376"/>
    <lineage>
        <taxon>Bacteria</taxon>
        <taxon>Bacillati</taxon>
        <taxon>Bacillota</taxon>
        <taxon>Bacilli</taxon>
        <taxon>Lactobacillales</taxon>
        <taxon>Aerococcaceae</taxon>
        <taxon>Aerococcus</taxon>
    </lineage>
</organism>